<dbReference type="STRING" id="1068978.AMETH_5472"/>
<reference evidence="1 2" key="1">
    <citation type="submission" date="2014-07" db="EMBL/GenBank/DDBJ databases">
        <title>Whole Genome Sequence of the Amycolatopsis methanolica 239.</title>
        <authorList>
            <person name="Tang B."/>
        </authorList>
    </citation>
    <scope>NUCLEOTIDE SEQUENCE [LARGE SCALE GENOMIC DNA]</scope>
    <source>
        <strain evidence="1 2">239</strain>
    </source>
</reference>
<organism evidence="1 2">
    <name type="scientific">Amycolatopsis methanolica 239</name>
    <dbReference type="NCBI Taxonomy" id="1068978"/>
    <lineage>
        <taxon>Bacteria</taxon>
        <taxon>Bacillati</taxon>
        <taxon>Actinomycetota</taxon>
        <taxon>Actinomycetes</taxon>
        <taxon>Pseudonocardiales</taxon>
        <taxon>Pseudonocardiaceae</taxon>
        <taxon>Amycolatopsis</taxon>
        <taxon>Amycolatopsis methanolica group</taxon>
    </lineage>
</organism>
<dbReference type="KEGG" id="amq:AMETH_5472"/>
<keyword evidence="1" id="KW-0413">Isomerase</keyword>
<dbReference type="GO" id="GO:0016853">
    <property type="term" value="F:isomerase activity"/>
    <property type="evidence" value="ECO:0007669"/>
    <property type="project" value="UniProtKB-KW"/>
</dbReference>
<proteinExistence type="predicted"/>
<dbReference type="SUPFAM" id="SSF52096">
    <property type="entry name" value="ClpP/crotonase"/>
    <property type="match status" value="1"/>
</dbReference>
<protein>
    <submittedName>
        <fullName evidence="1">Enoyl-CoA hydratase/isomerase family protein</fullName>
    </submittedName>
</protein>
<dbReference type="EMBL" id="CP009110">
    <property type="protein sequence ID" value="AIJ25564.1"/>
    <property type="molecule type" value="Genomic_DNA"/>
</dbReference>
<evidence type="ECO:0000313" key="1">
    <source>
        <dbReference type="EMBL" id="AIJ25564.1"/>
    </source>
</evidence>
<accession>A0A076MXA4</accession>
<dbReference type="InterPro" id="IPR029045">
    <property type="entry name" value="ClpP/crotonase-like_dom_sf"/>
</dbReference>
<dbReference type="Proteomes" id="UP000062973">
    <property type="component" value="Chromosome"/>
</dbReference>
<keyword evidence="2" id="KW-1185">Reference proteome</keyword>
<dbReference type="Gene3D" id="3.90.226.10">
    <property type="entry name" value="2-enoyl-CoA Hydratase, Chain A, domain 1"/>
    <property type="match status" value="1"/>
</dbReference>
<dbReference type="HOGENOM" id="CLU_2340664_0_0_11"/>
<dbReference type="AlphaFoldDB" id="A0A076MXA4"/>
<name>A0A076MXA4_AMYME</name>
<evidence type="ECO:0000313" key="2">
    <source>
        <dbReference type="Proteomes" id="UP000062973"/>
    </source>
</evidence>
<dbReference type="RefSeq" id="WP_017984405.1">
    <property type="nucleotide sequence ID" value="NZ_AQUL01000001.1"/>
</dbReference>
<sequence>MISNPPSGFRGGVWSRRWCPPGSLLEHALALAGRIATRSPRGLAEIKRVAGAVQDLAHLRGALAAELDALAGYVESADLREGPTAFGKGWASRFDDW</sequence>
<dbReference type="PATRIC" id="fig|1068978.7.peg.5870"/>
<gene>
    <name evidence="1" type="ORF">AMETH_5472</name>
</gene>